<dbReference type="InterPro" id="IPR036388">
    <property type="entry name" value="WH-like_DNA-bd_sf"/>
</dbReference>
<reference evidence="5 6" key="1">
    <citation type="submission" date="2019-07" db="EMBL/GenBank/DDBJ databases">
        <authorList>
            <person name="Hibberd C M."/>
            <person name="Gehrig L. J."/>
            <person name="Chang H.-W."/>
            <person name="Venkatesh S."/>
        </authorList>
    </citation>
    <scope>NUCLEOTIDE SEQUENCE [LARGE SCALE GENOMIC DNA]</scope>
    <source>
        <strain evidence="5">Ruminococcus_torques_SSTS_Bg7063</strain>
    </source>
</reference>
<dbReference type="AlphaFoldDB" id="A0A564U5B3"/>
<dbReference type="PANTHER" id="PTHR44846:SF1">
    <property type="entry name" value="MANNOSYL-D-GLYCERATE TRANSPORT_METABOLISM SYSTEM REPRESSOR MNGR-RELATED"/>
    <property type="match status" value="1"/>
</dbReference>
<evidence type="ECO:0000313" key="5">
    <source>
        <dbReference type="EMBL" id="VUX14696.1"/>
    </source>
</evidence>
<keyword evidence="6" id="KW-1185">Reference proteome</keyword>
<name>A0A564U5B3_9FIRM</name>
<evidence type="ECO:0000313" key="6">
    <source>
        <dbReference type="Proteomes" id="UP000363661"/>
    </source>
</evidence>
<dbReference type="Gene3D" id="1.10.10.10">
    <property type="entry name" value="Winged helix-like DNA-binding domain superfamily/Winged helix DNA-binding domain"/>
    <property type="match status" value="1"/>
</dbReference>
<dbReference type="Gene3D" id="3.40.1410.10">
    <property type="entry name" value="Chorismate lyase-like"/>
    <property type="match status" value="1"/>
</dbReference>
<dbReference type="SUPFAM" id="SSF46785">
    <property type="entry name" value="Winged helix' DNA-binding domain"/>
    <property type="match status" value="1"/>
</dbReference>
<keyword evidence="1" id="KW-0805">Transcription regulation</keyword>
<accession>A0A564U5B3</accession>
<dbReference type="RefSeq" id="WP_144367382.1">
    <property type="nucleotide sequence ID" value="NZ_CABHNA010000066.1"/>
</dbReference>
<dbReference type="Proteomes" id="UP000363661">
    <property type="component" value="Unassembled WGS sequence"/>
</dbReference>
<dbReference type="SMART" id="SM00866">
    <property type="entry name" value="UTRA"/>
    <property type="match status" value="1"/>
</dbReference>
<dbReference type="InterPro" id="IPR050679">
    <property type="entry name" value="Bact_HTH_transcr_reg"/>
</dbReference>
<sequence length="241" mass="28011">MKLDKESTVSLYIQLMHVIKEQIHNGTYLEGEQIPTEGELSKMYNISRITIRRAIEELCQQGYLKKIQGKGTFVETPKIYRKLEQDNNISFTEACKLNGCTSSSHVISFQIEKNKGEKTQFLQIGEESFIYHIQRILSADRLPVIFEDIYMEADRFPDFPINHLENGSLTRLLEERYQICRQNKGRSIIEVGIVPEYIAHYLQVDENEPVMLLKNYMYDGDGRPLYLSSEVIVGTRYQISV</sequence>
<dbReference type="CDD" id="cd07377">
    <property type="entry name" value="WHTH_GntR"/>
    <property type="match status" value="1"/>
</dbReference>
<dbReference type="InterPro" id="IPR011663">
    <property type="entry name" value="UTRA"/>
</dbReference>
<gene>
    <name evidence="5" type="primary">yurK_1</name>
    <name evidence="5" type="ORF">RTSSTS7063_02025</name>
</gene>
<dbReference type="PRINTS" id="PR00035">
    <property type="entry name" value="HTHGNTR"/>
</dbReference>
<evidence type="ECO:0000256" key="3">
    <source>
        <dbReference type="ARBA" id="ARBA00023163"/>
    </source>
</evidence>
<keyword evidence="2" id="KW-0238">DNA-binding</keyword>
<dbReference type="InterPro" id="IPR036390">
    <property type="entry name" value="WH_DNA-bd_sf"/>
</dbReference>
<dbReference type="GO" id="GO:0003700">
    <property type="term" value="F:DNA-binding transcription factor activity"/>
    <property type="evidence" value="ECO:0007669"/>
    <property type="project" value="InterPro"/>
</dbReference>
<feature type="domain" description="HTH gntR-type" evidence="4">
    <location>
        <begin position="9"/>
        <end position="77"/>
    </location>
</feature>
<dbReference type="PANTHER" id="PTHR44846">
    <property type="entry name" value="MANNOSYL-D-GLYCERATE TRANSPORT/METABOLISM SYSTEM REPRESSOR MNGR-RELATED"/>
    <property type="match status" value="1"/>
</dbReference>
<dbReference type="EMBL" id="CABHNA010000066">
    <property type="protein sequence ID" value="VUX14696.1"/>
    <property type="molecule type" value="Genomic_DNA"/>
</dbReference>
<evidence type="ECO:0000259" key="4">
    <source>
        <dbReference type="PROSITE" id="PS50949"/>
    </source>
</evidence>
<evidence type="ECO:0000256" key="2">
    <source>
        <dbReference type="ARBA" id="ARBA00023125"/>
    </source>
</evidence>
<dbReference type="SMART" id="SM00345">
    <property type="entry name" value="HTH_GNTR"/>
    <property type="match status" value="1"/>
</dbReference>
<dbReference type="GO" id="GO:0003677">
    <property type="term" value="F:DNA binding"/>
    <property type="evidence" value="ECO:0007669"/>
    <property type="project" value="UniProtKB-KW"/>
</dbReference>
<dbReference type="Pfam" id="PF00392">
    <property type="entry name" value="GntR"/>
    <property type="match status" value="1"/>
</dbReference>
<dbReference type="InterPro" id="IPR000524">
    <property type="entry name" value="Tscrpt_reg_HTH_GntR"/>
</dbReference>
<organism evidence="5 6">
    <name type="scientific">[Ruminococcus] torques</name>
    <dbReference type="NCBI Taxonomy" id="33039"/>
    <lineage>
        <taxon>Bacteria</taxon>
        <taxon>Bacillati</taxon>
        <taxon>Bacillota</taxon>
        <taxon>Clostridia</taxon>
        <taxon>Lachnospirales</taxon>
        <taxon>Lachnospiraceae</taxon>
        <taxon>Mediterraneibacter</taxon>
    </lineage>
</organism>
<proteinExistence type="predicted"/>
<protein>
    <submittedName>
        <fullName evidence="5">Putative HTH-type transcriptional regulator YurK</fullName>
    </submittedName>
</protein>
<keyword evidence="3" id="KW-0804">Transcription</keyword>
<dbReference type="PROSITE" id="PS50949">
    <property type="entry name" value="HTH_GNTR"/>
    <property type="match status" value="1"/>
</dbReference>
<dbReference type="GO" id="GO:0045892">
    <property type="term" value="P:negative regulation of DNA-templated transcription"/>
    <property type="evidence" value="ECO:0007669"/>
    <property type="project" value="TreeGrafter"/>
</dbReference>
<evidence type="ECO:0000256" key="1">
    <source>
        <dbReference type="ARBA" id="ARBA00023015"/>
    </source>
</evidence>
<dbReference type="SUPFAM" id="SSF64288">
    <property type="entry name" value="Chorismate lyase-like"/>
    <property type="match status" value="1"/>
</dbReference>
<dbReference type="Pfam" id="PF07702">
    <property type="entry name" value="UTRA"/>
    <property type="match status" value="1"/>
</dbReference>
<dbReference type="InterPro" id="IPR028978">
    <property type="entry name" value="Chorismate_lyase_/UTRA_dom_sf"/>
</dbReference>
<dbReference type="FunFam" id="1.10.10.10:FF:000079">
    <property type="entry name" value="GntR family transcriptional regulator"/>
    <property type="match status" value="1"/>
</dbReference>